<name>A0A2P2MNR7_RHIMU</name>
<organism evidence="1">
    <name type="scientific">Rhizophora mucronata</name>
    <name type="common">Asiatic mangrove</name>
    <dbReference type="NCBI Taxonomy" id="61149"/>
    <lineage>
        <taxon>Eukaryota</taxon>
        <taxon>Viridiplantae</taxon>
        <taxon>Streptophyta</taxon>
        <taxon>Embryophyta</taxon>
        <taxon>Tracheophyta</taxon>
        <taxon>Spermatophyta</taxon>
        <taxon>Magnoliopsida</taxon>
        <taxon>eudicotyledons</taxon>
        <taxon>Gunneridae</taxon>
        <taxon>Pentapetalae</taxon>
        <taxon>rosids</taxon>
        <taxon>fabids</taxon>
        <taxon>Malpighiales</taxon>
        <taxon>Rhizophoraceae</taxon>
        <taxon>Rhizophora</taxon>
    </lineage>
</organism>
<dbReference type="AlphaFoldDB" id="A0A2P2MNR7"/>
<protein>
    <submittedName>
        <fullName evidence="1">Uncharacterized protein</fullName>
    </submittedName>
</protein>
<evidence type="ECO:0000313" key="1">
    <source>
        <dbReference type="EMBL" id="MBX31866.1"/>
    </source>
</evidence>
<sequence>MLLMCLITGLTCSLYLLHIKDRENITCQDLGKVCQCSICYCGCNYINSGKVLKFIAFLFLVFVDLCSI</sequence>
<reference evidence="1" key="1">
    <citation type="submission" date="2018-02" db="EMBL/GenBank/DDBJ databases">
        <title>Rhizophora mucronata_Transcriptome.</title>
        <authorList>
            <person name="Meera S.P."/>
            <person name="Sreeshan A."/>
            <person name="Augustine A."/>
        </authorList>
    </citation>
    <scope>NUCLEOTIDE SEQUENCE</scope>
    <source>
        <tissue evidence="1">Leaf</tissue>
    </source>
</reference>
<proteinExistence type="predicted"/>
<accession>A0A2P2MNR7</accession>
<dbReference type="EMBL" id="GGEC01051382">
    <property type="protein sequence ID" value="MBX31866.1"/>
    <property type="molecule type" value="Transcribed_RNA"/>
</dbReference>